<evidence type="ECO:0000256" key="1">
    <source>
        <dbReference type="ARBA" id="ARBA00022737"/>
    </source>
</evidence>
<dbReference type="PROSITE" id="PS50302">
    <property type="entry name" value="PUM"/>
    <property type="match status" value="2"/>
</dbReference>
<accession>A0A5B8ME44</accession>
<dbReference type="GO" id="GO:0030688">
    <property type="term" value="C:preribosome, small subunit precursor"/>
    <property type="evidence" value="ECO:0007669"/>
    <property type="project" value="TreeGrafter"/>
</dbReference>
<keyword evidence="1" id="KW-0677">Repeat</keyword>
<dbReference type="Proteomes" id="UP000316726">
    <property type="component" value="Chromosome 2"/>
</dbReference>
<dbReference type="PANTHER" id="PTHR13102">
    <property type="entry name" value="NUCLEOLAR PROTEIN 9"/>
    <property type="match status" value="1"/>
</dbReference>
<dbReference type="Pfam" id="PF22493">
    <property type="entry name" value="PUF_NOP9"/>
    <property type="match status" value="1"/>
</dbReference>
<dbReference type="STRING" id="1764295.A0A5B8ME44"/>
<dbReference type="GO" id="GO:0030686">
    <property type="term" value="C:90S preribosome"/>
    <property type="evidence" value="ECO:0007669"/>
    <property type="project" value="TreeGrafter"/>
</dbReference>
<evidence type="ECO:0000256" key="2">
    <source>
        <dbReference type="PROSITE-ProRule" id="PRU00317"/>
    </source>
</evidence>
<dbReference type="OrthoDB" id="392571at2759"/>
<keyword evidence="5" id="KW-1185">Reference proteome</keyword>
<gene>
    <name evidence="4" type="ORF">A3770_02p13840</name>
</gene>
<reference evidence="4 5" key="1">
    <citation type="submission" date="2018-07" db="EMBL/GenBank/DDBJ databases">
        <title>The complete nuclear genome of the prasinophyte Chloropicon primus (CCMP1205).</title>
        <authorList>
            <person name="Pombert J.-F."/>
            <person name="Otis C."/>
            <person name="Turmel M."/>
            <person name="Lemieux C."/>
        </authorList>
    </citation>
    <scope>NUCLEOTIDE SEQUENCE [LARGE SCALE GENOMIC DNA]</scope>
    <source>
        <strain evidence="4 5">CCMP1205</strain>
    </source>
</reference>
<dbReference type="GO" id="GO:0000447">
    <property type="term" value="P:endonucleolytic cleavage in ITS1 to separate SSU-rRNA from 5.8S rRNA and LSU-rRNA from tricistronic rRNA transcript (SSU-rRNA, 5.8S rRNA, LSU-rRNA)"/>
    <property type="evidence" value="ECO:0007669"/>
    <property type="project" value="TreeGrafter"/>
</dbReference>
<dbReference type="GO" id="GO:0000056">
    <property type="term" value="P:ribosomal small subunit export from nucleus"/>
    <property type="evidence" value="ECO:0007669"/>
    <property type="project" value="TreeGrafter"/>
</dbReference>
<dbReference type="GO" id="GO:0000480">
    <property type="term" value="P:endonucleolytic cleavage in 5'-ETS of tricistronic rRNA transcript (SSU-rRNA, 5.8S rRNA, LSU-rRNA)"/>
    <property type="evidence" value="ECO:0007669"/>
    <property type="project" value="TreeGrafter"/>
</dbReference>
<evidence type="ECO:0000313" key="4">
    <source>
        <dbReference type="EMBL" id="QDZ18866.1"/>
    </source>
</evidence>
<dbReference type="Gene3D" id="1.25.10.10">
    <property type="entry name" value="Leucine-rich Repeat Variant"/>
    <property type="match status" value="2"/>
</dbReference>
<evidence type="ECO:0000313" key="5">
    <source>
        <dbReference type="Proteomes" id="UP000316726"/>
    </source>
</evidence>
<organism evidence="4 5">
    <name type="scientific">Chloropicon primus</name>
    <dbReference type="NCBI Taxonomy" id="1764295"/>
    <lineage>
        <taxon>Eukaryota</taxon>
        <taxon>Viridiplantae</taxon>
        <taxon>Chlorophyta</taxon>
        <taxon>Chloropicophyceae</taxon>
        <taxon>Chloropicales</taxon>
        <taxon>Chloropicaceae</taxon>
        <taxon>Chloropicon</taxon>
    </lineage>
</organism>
<dbReference type="GO" id="GO:0000472">
    <property type="term" value="P:endonucleolytic cleavage to generate mature 5'-end of SSU-rRNA from (SSU-rRNA, 5.8S rRNA, LSU-rRNA)"/>
    <property type="evidence" value="ECO:0007669"/>
    <property type="project" value="TreeGrafter"/>
</dbReference>
<dbReference type="GO" id="GO:0003723">
    <property type="term" value="F:RNA binding"/>
    <property type="evidence" value="ECO:0007669"/>
    <property type="project" value="InterPro"/>
</dbReference>
<dbReference type="SUPFAM" id="SSF48371">
    <property type="entry name" value="ARM repeat"/>
    <property type="match status" value="1"/>
</dbReference>
<feature type="region of interest" description="Disordered" evidence="3">
    <location>
        <begin position="1"/>
        <end position="54"/>
    </location>
</feature>
<feature type="repeat" description="Pumilio" evidence="2">
    <location>
        <begin position="269"/>
        <end position="307"/>
    </location>
</feature>
<dbReference type="InterPro" id="IPR040000">
    <property type="entry name" value="NOP9"/>
</dbReference>
<sequence length="641" mass="71815">MRNERGGKRSGGRREGRGGKRPKVDYLKQYEQGGEHDKSGSMGHQGRGYAGSQQRYSGGREHIQLVSDDMQMYVKELANQLNDGGIDEESKEILVNNALEEFVGKEAQLCKDPVCSRAVETLVDLFTTAQLISFVRSLSQGDEERITGIYIDPFASHVVERLFSRIRSILKEDHDGAEVSAELLSALEELCQCLHTERLVNIATHKYGSHVMRSLFVLISGVEYPTTRSNKGWNKIFSFSIEKAQTYAKYRTNKKLLHLKDRLAQRYLELDAKDIARMACDQYGSPLLQTFLQCTIGEDYGTQMIFKILERKDGGGGEGADTSMNLCPSTFQRLAQHNFGSHLIESVFISAEESIRSALFEKCVKGKIKSYASHPLANFVVQALVTCVTNKNVAKALAEELFPIFDQLMQSNKGGVVAATLNMCSRLNVRTSRAFKAIEGVLEAKAEARGETLESDSSALVLSLLAVESGGQYPNSDRLFVSKVGGTILCTLLKFPPEKCKHLMKSMKCLKTNEVMQMTEDYLGIRVLEAFLDSTAESKLKQPLIRSLKGNFGSIAKVTHCSFFLEKCFREAEMDLKEVIVEDMIGSKSAILQTYRGPGLFRTCAVEIYQKSKREWARHLDKMESVQKSYEEMFAPTSKRR</sequence>
<dbReference type="AlphaFoldDB" id="A0A5B8ME44"/>
<feature type="compositionally biased region" description="Basic and acidic residues" evidence="3">
    <location>
        <begin position="1"/>
        <end position="39"/>
    </location>
</feature>
<dbReference type="SMART" id="SM00025">
    <property type="entry name" value="Pumilio"/>
    <property type="match status" value="8"/>
</dbReference>
<proteinExistence type="predicted"/>
<dbReference type="PANTHER" id="PTHR13102:SF0">
    <property type="entry name" value="NUCLEOLAR PROTEIN 9"/>
    <property type="match status" value="1"/>
</dbReference>
<dbReference type="GO" id="GO:0005730">
    <property type="term" value="C:nucleolus"/>
    <property type="evidence" value="ECO:0007669"/>
    <property type="project" value="TreeGrafter"/>
</dbReference>
<name>A0A5B8ME44_9CHLO</name>
<evidence type="ECO:0000256" key="3">
    <source>
        <dbReference type="SAM" id="MobiDB-lite"/>
    </source>
</evidence>
<dbReference type="InterPro" id="IPR011989">
    <property type="entry name" value="ARM-like"/>
</dbReference>
<feature type="repeat" description="Pumilio" evidence="2">
    <location>
        <begin position="325"/>
        <end position="361"/>
    </location>
</feature>
<protein>
    <submittedName>
        <fullName evidence="4">Pumilio-like RNA-binding protein</fullName>
    </submittedName>
</protein>
<dbReference type="EMBL" id="CP031035">
    <property type="protein sequence ID" value="QDZ18866.1"/>
    <property type="molecule type" value="Genomic_DNA"/>
</dbReference>
<dbReference type="InterPro" id="IPR016024">
    <property type="entry name" value="ARM-type_fold"/>
</dbReference>
<dbReference type="InterPro" id="IPR001313">
    <property type="entry name" value="Pumilio_RNA-bd_rpt"/>
</dbReference>